<accession>A0ABR2LV08</accession>
<gene>
    <name evidence="2" type="ORF">KSP40_PGU002688</name>
</gene>
<evidence type="ECO:0000256" key="1">
    <source>
        <dbReference type="SAM" id="SignalP"/>
    </source>
</evidence>
<proteinExistence type="predicted"/>
<evidence type="ECO:0000313" key="2">
    <source>
        <dbReference type="EMBL" id="KAK8950621.1"/>
    </source>
</evidence>
<evidence type="ECO:0000313" key="3">
    <source>
        <dbReference type="Proteomes" id="UP001412067"/>
    </source>
</evidence>
<organism evidence="2 3">
    <name type="scientific">Platanthera guangdongensis</name>
    <dbReference type="NCBI Taxonomy" id="2320717"/>
    <lineage>
        <taxon>Eukaryota</taxon>
        <taxon>Viridiplantae</taxon>
        <taxon>Streptophyta</taxon>
        <taxon>Embryophyta</taxon>
        <taxon>Tracheophyta</taxon>
        <taxon>Spermatophyta</taxon>
        <taxon>Magnoliopsida</taxon>
        <taxon>Liliopsida</taxon>
        <taxon>Asparagales</taxon>
        <taxon>Orchidaceae</taxon>
        <taxon>Orchidoideae</taxon>
        <taxon>Orchideae</taxon>
        <taxon>Orchidinae</taxon>
        <taxon>Platanthera</taxon>
    </lineage>
</organism>
<comment type="caution">
    <text evidence="2">The sequence shown here is derived from an EMBL/GenBank/DDBJ whole genome shotgun (WGS) entry which is preliminary data.</text>
</comment>
<dbReference type="Proteomes" id="UP001412067">
    <property type="component" value="Unassembled WGS sequence"/>
</dbReference>
<sequence length="118" mass="12175">MNGLRLATIGMLITLPLIDMGPWAIGAVHSDNGKAIVYHILEYISPRRHGGLEVELGEPVVARLEVWDHGVDQGVPGAGVSGLDGPAGVREVSDGVAVGLDALAEKFAGLGGLGCVVW</sequence>
<protein>
    <submittedName>
        <fullName evidence="2">Uncharacterized protein</fullName>
    </submittedName>
</protein>
<feature type="signal peptide" evidence="1">
    <location>
        <begin position="1"/>
        <end position="30"/>
    </location>
</feature>
<feature type="chain" id="PRO_5045248131" evidence="1">
    <location>
        <begin position="31"/>
        <end position="118"/>
    </location>
</feature>
<dbReference type="EMBL" id="JBBWWR010000015">
    <property type="protein sequence ID" value="KAK8950621.1"/>
    <property type="molecule type" value="Genomic_DNA"/>
</dbReference>
<name>A0ABR2LV08_9ASPA</name>
<reference evidence="2 3" key="1">
    <citation type="journal article" date="2022" name="Nat. Plants">
        <title>Genomes of leafy and leafless Platanthera orchids illuminate the evolution of mycoheterotrophy.</title>
        <authorList>
            <person name="Li M.H."/>
            <person name="Liu K.W."/>
            <person name="Li Z."/>
            <person name="Lu H.C."/>
            <person name="Ye Q.L."/>
            <person name="Zhang D."/>
            <person name="Wang J.Y."/>
            <person name="Li Y.F."/>
            <person name="Zhong Z.M."/>
            <person name="Liu X."/>
            <person name="Yu X."/>
            <person name="Liu D.K."/>
            <person name="Tu X.D."/>
            <person name="Liu B."/>
            <person name="Hao Y."/>
            <person name="Liao X.Y."/>
            <person name="Jiang Y.T."/>
            <person name="Sun W.H."/>
            <person name="Chen J."/>
            <person name="Chen Y.Q."/>
            <person name="Ai Y."/>
            <person name="Zhai J.W."/>
            <person name="Wu S.S."/>
            <person name="Zhou Z."/>
            <person name="Hsiao Y.Y."/>
            <person name="Wu W.L."/>
            <person name="Chen Y.Y."/>
            <person name="Lin Y.F."/>
            <person name="Hsu J.L."/>
            <person name="Li C.Y."/>
            <person name="Wang Z.W."/>
            <person name="Zhao X."/>
            <person name="Zhong W.Y."/>
            <person name="Ma X.K."/>
            <person name="Ma L."/>
            <person name="Huang J."/>
            <person name="Chen G.Z."/>
            <person name="Huang M.Z."/>
            <person name="Huang L."/>
            <person name="Peng D.H."/>
            <person name="Luo Y.B."/>
            <person name="Zou S.Q."/>
            <person name="Chen S.P."/>
            <person name="Lan S."/>
            <person name="Tsai W.C."/>
            <person name="Van de Peer Y."/>
            <person name="Liu Z.J."/>
        </authorList>
    </citation>
    <scope>NUCLEOTIDE SEQUENCE [LARGE SCALE GENOMIC DNA]</scope>
    <source>
        <strain evidence="2">Lor288</strain>
    </source>
</reference>
<keyword evidence="1" id="KW-0732">Signal</keyword>
<keyword evidence="3" id="KW-1185">Reference proteome</keyword>